<keyword evidence="3" id="KW-1185">Reference proteome</keyword>
<evidence type="ECO:0000313" key="2">
    <source>
        <dbReference type="EMBL" id="POV94042.1"/>
    </source>
</evidence>
<protein>
    <submittedName>
        <fullName evidence="2">Uncharacterized protein</fullName>
    </submittedName>
</protein>
<accession>A0A2S4U9U3</accession>
<reference evidence="2" key="1">
    <citation type="submission" date="2017-12" db="EMBL/GenBank/DDBJ databases">
        <title>Gene loss provides genomic basis for host adaptation in cereal stripe rust fungi.</title>
        <authorList>
            <person name="Xia C."/>
        </authorList>
    </citation>
    <scope>NUCLEOTIDE SEQUENCE [LARGE SCALE GENOMIC DNA]</scope>
    <source>
        <strain evidence="2">93-210</strain>
    </source>
</reference>
<feature type="compositionally biased region" description="Low complexity" evidence="1">
    <location>
        <begin position="304"/>
        <end position="313"/>
    </location>
</feature>
<evidence type="ECO:0000256" key="1">
    <source>
        <dbReference type="SAM" id="MobiDB-lite"/>
    </source>
</evidence>
<evidence type="ECO:0000313" key="3">
    <source>
        <dbReference type="Proteomes" id="UP000239156"/>
    </source>
</evidence>
<proteinExistence type="predicted"/>
<dbReference type="VEuPathDB" id="FungiDB:PSHT_00705"/>
<organism evidence="2 3">
    <name type="scientific">Puccinia striiformis</name>
    <dbReference type="NCBI Taxonomy" id="27350"/>
    <lineage>
        <taxon>Eukaryota</taxon>
        <taxon>Fungi</taxon>
        <taxon>Dikarya</taxon>
        <taxon>Basidiomycota</taxon>
        <taxon>Pucciniomycotina</taxon>
        <taxon>Pucciniomycetes</taxon>
        <taxon>Pucciniales</taxon>
        <taxon>Pucciniaceae</taxon>
        <taxon>Puccinia</taxon>
    </lineage>
</organism>
<gene>
    <name evidence="2" type="ORF">PSTT_17055</name>
</gene>
<comment type="caution">
    <text evidence="2">The sequence shown here is derived from an EMBL/GenBank/DDBJ whole genome shotgun (WGS) entry which is preliminary data.</text>
</comment>
<dbReference type="Proteomes" id="UP000239156">
    <property type="component" value="Unassembled WGS sequence"/>
</dbReference>
<dbReference type="AlphaFoldDB" id="A0A2S4U9U3"/>
<dbReference type="EMBL" id="PKSL01000464">
    <property type="protein sequence ID" value="POV94042.1"/>
    <property type="molecule type" value="Genomic_DNA"/>
</dbReference>
<feature type="region of interest" description="Disordered" evidence="1">
    <location>
        <begin position="369"/>
        <end position="389"/>
    </location>
</feature>
<sequence>MTTRNSNTPLLPTTDPEQIIRSANAEKRRLAQLANHSNSKNSITFPTPSNSISLMSSDTPPRAKPLLQLILQHTSAIQSASRLEPLEEAVFAMSIKTKTETFAAPNRGRIDLQRFKTTDGPLYTGPFRSVEPFITWLNGIQFFFATKAVAHPVDKIRVAGCLIRESNTLTFYANNVESLVLGSWDKFKTALFDFALPPLWCTNLRTQVRYLKIHDSELFFTFSTRARTLQNMVNFDATTSSKVSDFDIAESVFLGLPIEVQNLITNHQLLLVSPFEYNTFESVSGFQERLQKLRGTRTRTVLTSTPKSASSSPRSPPDDTIWRIHSFLDSQGNCHFCKKPCGNPPGCCPGPVDKRWVPIPDTFQPANYKPPMPQGPSSAPPAGRATQPLAGRPRNCLALVAGIAEQADDLSIGTAAVQAMAMLDEDSALPMKL</sequence>
<feature type="non-terminal residue" evidence="2">
    <location>
        <position position="433"/>
    </location>
</feature>
<feature type="region of interest" description="Disordered" evidence="1">
    <location>
        <begin position="299"/>
        <end position="319"/>
    </location>
</feature>
<dbReference type="VEuPathDB" id="FungiDB:PSTT_17055"/>
<name>A0A2S4U9U3_9BASI</name>